<reference evidence="1 2" key="1">
    <citation type="submission" date="2016-06" db="EMBL/GenBank/DDBJ databases">
        <title>Three novel species with peptidoglycan cell walls form the new genus Lacunisphaera gen. nov. in the family Opitutaceae of the verrucomicrobial subdivision 4.</title>
        <authorList>
            <person name="Rast P."/>
            <person name="Gloeckner I."/>
            <person name="Jogler M."/>
            <person name="Boedeker C."/>
            <person name="Jeske O."/>
            <person name="Wiegand S."/>
            <person name="Reinhardt R."/>
            <person name="Schumann P."/>
            <person name="Rohde M."/>
            <person name="Spring S."/>
            <person name="Gloeckner F.O."/>
            <person name="Jogler C."/>
        </authorList>
    </citation>
    <scope>NUCLEOTIDE SEQUENCE [LARGE SCALE GENOMIC DNA]</scope>
    <source>
        <strain evidence="1 2">IG16b</strain>
    </source>
</reference>
<evidence type="ECO:0000313" key="2">
    <source>
        <dbReference type="Proteomes" id="UP000095228"/>
    </source>
</evidence>
<sequence>MADPMHTSSFRKLIGLLTGVLLVGTACADRIELVDGSVVLGKVVSAEAGKFNVETDFAGTIVIAQQKIRTFTTTEAVHVQLAGGSTVLGTVQAADAGIAVVANDGQMSAGTATVAALWRPGADSPETRLLKEEVAKAQRKWAYEAAVAINGRTGASEKFAGAVGLKATLESAQDKLIFVIQAEKAEDNGVETANRQLAGADYSSFFSASNVWYARTSVEKDSIKALDLRSSTAFGLGRKLIKKEQQDLELRFGLSYLYETYANGSKFDSPGLDVAFIHSYKFENGLMNNSLSYTPTFKDFANYRLRHETTYELPLTASLWKLRTGIINDYTSIPQPGVERLDTLYFTSLILNWK</sequence>
<dbReference type="AlphaFoldDB" id="A0A1D8ARK5"/>
<gene>
    <name evidence="1" type="ORF">Verru16b_00570</name>
</gene>
<protein>
    <recommendedName>
        <fullName evidence="3">Salt-induced outer membrane protein</fullName>
    </recommendedName>
</protein>
<evidence type="ECO:0000313" key="1">
    <source>
        <dbReference type="EMBL" id="AOS43525.1"/>
    </source>
</evidence>
<name>A0A1D8ARK5_9BACT</name>
<dbReference type="Pfam" id="PF04338">
    <property type="entry name" value="DUF481"/>
    <property type="match status" value="1"/>
</dbReference>
<evidence type="ECO:0008006" key="3">
    <source>
        <dbReference type="Google" id="ProtNLM"/>
    </source>
</evidence>
<keyword evidence="2" id="KW-1185">Reference proteome</keyword>
<proteinExistence type="predicted"/>
<dbReference type="KEGG" id="obg:Verru16b_00570"/>
<dbReference type="Proteomes" id="UP000095228">
    <property type="component" value="Chromosome"/>
</dbReference>
<dbReference type="EMBL" id="CP016094">
    <property type="protein sequence ID" value="AOS43525.1"/>
    <property type="molecule type" value="Genomic_DNA"/>
</dbReference>
<accession>A0A1D8ARK5</accession>
<organism evidence="1 2">
    <name type="scientific">Lacunisphaera limnophila</name>
    <dbReference type="NCBI Taxonomy" id="1838286"/>
    <lineage>
        <taxon>Bacteria</taxon>
        <taxon>Pseudomonadati</taxon>
        <taxon>Verrucomicrobiota</taxon>
        <taxon>Opitutia</taxon>
        <taxon>Opitutales</taxon>
        <taxon>Opitutaceae</taxon>
        <taxon>Lacunisphaera</taxon>
    </lineage>
</organism>
<dbReference type="STRING" id="1838286.Verru16b_00570"/>
<dbReference type="InterPro" id="IPR007433">
    <property type="entry name" value="DUF481"/>
</dbReference>